<proteinExistence type="predicted"/>
<evidence type="ECO:0000313" key="1">
    <source>
        <dbReference type="EMBL" id="GLI95795.1"/>
    </source>
</evidence>
<protein>
    <submittedName>
        <fullName evidence="1">Uncharacterized protein</fullName>
    </submittedName>
</protein>
<accession>A0A9W6LUH2</accession>
<sequence>MTPAPEKWRPVVYRDLQIPGPSDAPFAGIWADMIAKNNRRYAAAGDSRFAVGNAPAREAHFVVRGGDKVAMVSVLNTATACKTITVDAATNINVKMCPMRLAFWQGPRGNVRQAQGCYLEPGAQPGRFSPDPAYAVSYASYDVAEKAIKLGVILAHKAVEQCSQIVPLYQK</sequence>
<dbReference type="Proteomes" id="UP001144323">
    <property type="component" value="Unassembled WGS sequence"/>
</dbReference>
<comment type="caution">
    <text evidence="1">The sequence shown here is derived from an EMBL/GenBank/DDBJ whole genome shotgun (WGS) entry which is preliminary data.</text>
</comment>
<dbReference type="AlphaFoldDB" id="A0A9W6LUH2"/>
<organism evidence="1 2">
    <name type="scientific">Methylocystis echinoides</name>
    <dbReference type="NCBI Taxonomy" id="29468"/>
    <lineage>
        <taxon>Bacteria</taxon>
        <taxon>Pseudomonadati</taxon>
        <taxon>Pseudomonadota</taxon>
        <taxon>Alphaproteobacteria</taxon>
        <taxon>Hyphomicrobiales</taxon>
        <taxon>Methylocystaceae</taxon>
        <taxon>Methylocystis</taxon>
    </lineage>
</organism>
<gene>
    <name evidence="1" type="ORF">LMG27198_47870</name>
</gene>
<reference evidence="1" key="1">
    <citation type="journal article" date="2023" name="Int. J. Syst. Evol. Microbiol.">
        <title>Methylocystis iwaonis sp. nov., a type II methane-oxidizing bacterium from surface soil of a rice paddy field in Japan, and emended description of the genus Methylocystis (ex Whittenbury et al. 1970) Bowman et al. 1993.</title>
        <authorList>
            <person name="Kaise H."/>
            <person name="Sawadogo J.B."/>
            <person name="Alam M.S."/>
            <person name="Ueno C."/>
            <person name="Dianou D."/>
            <person name="Shinjo R."/>
            <person name="Asakawa S."/>
        </authorList>
    </citation>
    <scope>NUCLEOTIDE SEQUENCE</scope>
    <source>
        <strain evidence="1">LMG27198</strain>
    </source>
</reference>
<keyword evidence="2" id="KW-1185">Reference proteome</keyword>
<evidence type="ECO:0000313" key="2">
    <source>
        <dbReference type="Proteomes" id="UP001144323"/>
    </source>
</evidence>
<name>A0A9W6LUH2_9HYPH</name>
<dbReference type="EMBL" id="BSEC01000005">
    <property type="protein sequence ID" value="GLI95795.1"/>
    <property type="molecule type" value="Genomic_DNA"/>
</dbReference>